<dbReference type="SUPFAM" id="SSF46689">
    <property type="entry name" value="Homeodomain-like"/>
    <property type="match status" value="1"/>
</dbReference>
<dbReference type="InterPro" id="IPR009057">
    <property type="entry name" value="Homeodomain-like_sf"/>
</dbReference>
<dbReference type="InterPro" id="IPR036397">
    <property type="entry name" value="RNaseH_sf"/>
</dbReference>
<accession>A7B1Q9</accession>
<proteinExistence type="predicted"/>
<dbReference type="Pfam" id="PF13358">
    <property type="entry name" value="DDE_3"/>
    <property type="match status" value="1"/>
</dbReference>
<dbReference type="Gene3D" id="3.30.420.10">
    <property type="entry name" value="Ribonuclease H-like superfamily/Ribonuclease H"/>
    <property type="match status" value="1"/>
</dbReference>
<dbReference type="GO" id="GO:0003676">
    <property type="term" value="F:nucleic acid binding"/>
    <property type="evidence" value="ECO:0007669"/>
    <property type="project" value="InterPro"/>
</dbReference>
<evidence type="ECO:0000313" key="2">
    <source>
        <dbReference type="EMBL" id="EDN78181.1"/>
    </source>
</evidence>
<dbReference type="NCBIfam" id="NF033545">
    <property type="entry name" value="transpos_IS630"/>
    <property type="match status" value="1"/>
</dbReference>
<comment type="caution">
    <text evidence="2">The sequence shown here is derived from an EMBL/GenBank/DDBJ whole genome shotgun (WGS) entry which is preliminary data.</text>
</comment>
<reference evidence="2 3" key="1">
    <citation type="submission" date="2007-04" db="EMBL/GenBank/DDBJ databases">
        <authorList>
            <person name="Fulton L."/>
            <person name="Clifton S."/>
            <person name="Fulton B."/>
            <person name="Xu J."/>
            <person name="Minx P."/>
            <person name="Pepin K.H."/>
            <person name="Johnson M."/>
            <person name="Thiruvilangam P."/>
            <person name="Bhonagiri V."/>
            <person name="Nash W.E."/>
            <person name="Mardis E.R."/>
            <person name="Wilson R.K."/>
        </authorList>
    </citation>
    <scope>NUCLEOTIDE SEQUENCE [LARGE SCALE GENOMIC DNA]</scope>
    <source>
        <strain evidence="2 3">ATCC 29149</strain>
    </source>
</reference>
<organism evidence="2 3">
    <name type="scientific">Mediterraneibacter gnavus (strain ATCC 29149 / DSM 114966 / JCM 6515 / VPI C7-9)</name>
    <name type="common">Ruminococcus gnavus</name>
    <dbReference type="NCBI Taxonomy" id="411470"/>
    <lineage>
        <taxon>Bacteria</taxon>
        <taxon>Bacillati</taxon>
        <taxon>Bacillota</taxon>
        <taxon>Clostridia</taxon>
        <taxon>Lachnospirales</taxon>
        <taxon>Lachnospiraceae</taxon>
        <taxon>Mediterraneibacter</taxon>
    </lineage>
</organism>
<dbReference type="Pfam" id="PF13565">
    <property type="entry name" value="HTH_32"/>
    <property type="match status" value="1"/>
</dbReference>
<dbReference type="PaxDb" id="411470-RUMGNA_01485"/>
<sequence>MNTMRKTYLPLSDEDRDYLKALSKKRTIQAQVVDRARILLYKADGMTFQQIADKLAISTATVRLCISKFQKGGLDAALFDVQRPGRPSEITDDAKAWMIHIACQRPTELGYAQELWTLTSLHKYIQKHAEEAGYPRLSTVTKPYIQKFLKEQDMKPFKIKYYCEKRDPDFESKMHEVLLVYKQIEMQFDENGDLIVPDDYKLTITVSYDEKPGIQAISNTVPDLRPTSEHGEVYRDAEYKRLGTLSLLAGIDLLTGEAIPLVSETHKSSDFIEFLKILDKKYPSQDTIRIILDNHSAHTSKETRRFLDTMPKGRFKFVFTPKQGSWLNMIESFFSKMTRQMLRGIRVNTKQELEERIYKYFDEVNREPVVYHWKYKMDEISEEEAVSI</sequence>
<evidence type="ECO:0000259" key="1">
    <source>
        <dbReference type="Pfam" id="PF13358"/>
    </source>
</evidence>
<dbReference type="AlphaFoldDB" id="A7B1Q9"/>
<dbReference type="InterPro" id="IPR012337">
    <property type="entry name" value="RNaseH-like_sf"/>
</dbReference>
<name>A7B1Q9_MEDG7</name>
<reference evidence="2 3" key="2">
    <citation type="submission" date="2007-06" db="EMBL/GenBank/DDBJ databases">
        <title>Draft genome sequence of Ruminococcus gnavus (ATCC 29149).</title>
        <authorList>
            <person name="Sudarsanam P."/>
            <person name="Ley R."/>
            <person name="Guruge J."/>
            <person name="Turnbaugh P.J."/>
            <person name="Mahowald M."/>
            <person name="Liep D."/>
            <person name="Gordon J."/>
        </authorList>
    </citation>
    <scope>NUCLEOTIDE SEQUENCE [LARGE SCALE GENOMIC DNA]</scope>
    <source>
        <strain evidence="2 3">ATCC 29149</strain>
    </source>
</reference>
<dbReference type="eggNOG" id="COG3415">
    <property type="taxonomic scope" value="Bacteria"/>
</dbReference>
<feature type="domain" description="Tc1-like transposase DDE" evidence="1">
    <location>
        <begin position="225"/>
        <end position="353"/>
    </location>
</feature>
<dbReference type="eggNOG" id="COG3335">
    <property type="taxonomic scope" value="Bacteria"/>
</dbReference>
<evidence type="ECO:0000313" key="3">
    <source>
        <dbReference type="Proteomes" id="UP000004410"/>
    </source>
</evidence>
<protein>
    <recommendedName>
        <fullName evidence="1">Tc1-like transposase DDE domain-containing protein</fullName>
    </recommendedName>
</protein>
<dbReference type="Proteomes" id="UP000004410">
    <property type="component" value="Unassembled WGS sequence"/>
</dbReference>
<dbReference type="SUPFAM" id="SSF53098">
    <property type="entry name" value="Ribonuclease H-like"/>
    <property type="match status" value="1"/>
</dbReference>
<dbReference type="InterPro" id="IPR038717">
    <property type="entry name" value="Tc1-like_DDE_dom"/>
</dbReference>
<gene>
    <name evidence="2" type="ORF">RUMGNA_01485</name>
</gene>
<dbReference type="EMBL" id="AAYG02000011">
    <property type="protein sequence ID" value="EDN78181.1"/>
    <property type="molecule type" value="Genomic_DNA"/>
</dbReference>
<dbReference type="InterPro" id="IPR047655">
    <property type="entry name" value="Transpos_IS630-like"/>
</dbReference>